<sequence>MTSAYLALSIVAPNGMRIAQGIKTLEVRSWTPEQLPLKDVVIVENQNYLHHDGDEEQGLAVAIADIIDVHPWRKDEFEAACASYWADGYSAWVLDNVRPIDLPIAVPAKRKIYLVDIDHP</sequence>
<dbReference type="SUPFAM" id="SSF88697">
    <property type="entry name" value="PUA domain-like"/>
    <property type="match status" value="1"/>
</dbReference>
<dbReference type="Gene3D" id="2.30.130.30">
    <property type="entry name" value="Hypothetical protein"/>
    <property type="match status" value="1"/>
</dbReference>
<dbReference type="EMBL" id="SGSU01000001">
    <property type="protein sequence ID" value="RZG69848.1"/>
    <property type="molecule type" value="Genomic_DNA"/>
</dbReference>
<comment type="caution">
    <text evidence="2">The sequence shown here is derived from an EMBL/GenBank/DDBJ whole genome shotgun (WGS) entry which is preliminary data.</text>
</comment>
<name>A0A4Q7B4Q7_9GAMM</name>
<evidence type="ECO:0000259" key="1">
    <source>
        <dbReference type="Pfam" id="PF04266"/>
    </source>
</evidence>
<dbReference type="InterPro" id="IPR015947">
    <property type="entry name" value="PUA-like_sf"/>
</dbReference>
<evidence type="ECO:0000313" key="3">
    <source>
        <dbReference type="Proteomes" id="UP000293483"/>
    </source>
</evidence>
<protein>
    <submittedName>
        <fullName evidence="2">ASCH domain-containing protein</fullName>
    </submittedName>
</protein>
<organism evidence="2 3">
    <name type="scientific">Acinetobacter bouvetii</name>
    <dbReference type="NCBI Taxonomy" id="202951"/>
    <lineage>
        <taxon>Bacteria</taxon>
        <taxon>Pseudomonadati</taxon>
        <taxon>Pseudomonadota</taxon>
        <taxon>Gammaproteobacteria</taxon>
        <taxon>Moraxellales</taxon>
        <taxon>Moraxellaceae</taxon>
        <taxon>Acinetobacter</taxon>
    </lineage>
</organism>
<accession>A0A4Q7B4Q7</accession>
<reference evidence="2 3" key="1">
    <citation type="submission" date="2019-02" db="EMBL/GenBank/DDBJ databases">
        <title>The Batch Genome Submission of Acinetobacter spp. strains.</title>
        <authorList>
            <person name="Qin J."/>
            <person name="Hu Y."/>
            <person name="Ye H."/>
            <person name="Wei L."/>
            <person name="Feng Y."/>
            <person name="Zong Z."/>
        </authorList>
    </citation>
    <scope>NUCLEOTIDE SEQUENCE [LARGE SCALE GENOMIC DNA]</scope>
    <source>
        <strain evidence="2 3">WCHABo060081</strain>
    </source>
</reference>
<proteinExistence type="predicted"/>
<dbReference type="AlphaFoldDB" id="A0A4Q7B4Q7"/>
<evidence type="ECO:0000313" key="2">
    <source>
        <dbReference type="EMBL" id="RZG69848.1"/>
    </source>
</evidence>
<dbReference type="Proteomes" id="UP000293483">
    <property type="component" value="Unassembled WGS sequence"/>
</dbReference>
<dbReference type="STRING" id="202951.GCA_001485025_00989"/>
<dbReference type="RefSeq" id="WP_130143729.1">
    <property type="nucleotide sequence ID" value="NZ_SGSU01000001.1"/>
</dbReference>
<dbReference type="Pfam" id="PF04266">
    <property type="entry name" value="ASCH"/>
    <property type="match status" value="1"/>
</dbReference>
<gene>
    <name evidence="2" type="ORF">EXE25_00745</name>
</gene>
<feature type="domain" description="ASCH" evidence="1">
    <location>
        <begin position="8"/>
        <end position="88"/>
    </location>
</feature>
<dbReference type="InterPro" id="IPR007374">
    <property type="entry name" value="ASCH_domain"/>
</dbReference>